<dbReference type="Gene3D" id="3.60.21.10">
    <property type="match status" value="1"/>
</dbReference>
<dbReference type="PROSITE" id="PS51257">
    <property type="entry name" value="PROKAR_LIPOPROTEIN"/>
    <property type="match status" value="1"/>
</dbReference>
<dbReference type="Pfam" id="PF00149">
    <property type="entry name" value="Metallophos"/>
    <property type="match status" value="1"/>
</dbReference>
<dbReference type="EMBL" id="VFRQ01000013">
    <property type="protein sequence ID" value="TPE42383.1"/>
    <property type="molecule type" value="Genomic_DNA"/>
</dbReference>
<dbReference type="InterPro" id="IPR029052">
    <property type="entry name" value="Metallo-depent_PP-like"/>
</dbReference>
<comment type="caution">
    <text evidence="2">The sequence shown here is derived from an EMBL/GenBank/DDBJ whole genome shotgun (WGS) entry which is preliminary data.</text>
</comment>
<dbReference type="PANTHER" id="PTHR43143:SF5">
    <property type="entry name" value="SECRETED PROTEIN"/>
    <property type="match status" value="1"/>
</dbReference>
<feature type="domain" description="Calcineurin-like phosphoesterase" evidence="1">
    <location>
        <begin position="59"/>
        <end position="247"/>
    </location>
</feature>
<evidence type="ECO:0000313" key="3">
    <source>
        <dbReference type="Proteomes" id="UP000316727"/>
    </source>
</evidence>
<dbReference type="RefSeq" id="WP_140623400.1">
    <property type="nucleotide sequence ID" value="NZ_VFRQ01000013.1"/>
</dbReference>
<protein>
    <recommendedName>
        <fullName evidence="1">Calcineurin-like phosphoesterase domain-containing protein</fullName>
    </recommendedName>
</protein>
<evidence type="ECO:0000259" key="1">
    <source>
        <dbReference type="Pfam" id="PF00149"/>
    </source>
</evidence>
<evidence type="ECO:0000313" key="2">
    <source>
        <dbReference type="EMBL" id="TPE42383.1"/>
    </source>
</evidence>
<gene>
    <name evidence="2" type="ORF">FJM65_18315</name>
</gene>
<keyword evidence="3" id="KW-1185">Reference proteome</keyword>
<dbReference type="InterPro" id="IPR051918">
    <property type="entry name" value="STPP_CPPED1"/>
</dbReference>
<dbReference type="OrthoDB" id="9772095at2"/>
<dbReference type="InterPro" id="IPR004843">
    <property type="entry name" value="Calcineurin-like_PHP"/>
</dbReference>
<dbReference type="AlphaFoldDB" id="A0A501VXD5"/>
<dbReference type="Proteomes" id="UP000316727">
    <property type="component" value="Unassembled WGS sequence"/>
</dbReference>
<dbReference type="SUPFAM" id="SSF56300">
    <property type="entry name" value="Metallo-dependent phosphatases"/>
    <property type="match status" value="1"/>
</dbReference>
<sequence>MKNLSRFPFQSKIQAGVRIVFYPLCFALALTACKKDTEGAPDSQAVQEEQEQEGEAFFSIAVLPDTQYYTSLKHGGTMEMFSQQIQWIRDNRETEKIAYVVHLGDLVDHGDDDNAVEWERAKTQMYKLETDTIPYGVAVGNHDQTPLGNPASPGTNSGYGVYFGRNHMQQFPWYGGAYGSSNNSDNHYDLFTANGQDYLVLYIEFNSPGQEEYSASIESAVMDWADGVLTSYADRKAIVVSHSILNRPSGSTSNVKPGQGDNSLTPAFTNHGEVIYERMKLHSNVFLMLSGHISGEAFRRDTYNGHVIKSYLADYQSRENPPYDGTNRNGGNGLMRVMKFNTAQQTLQVRTFAPRADGSHVTEVDGDSQFTEPLFD</sequence>
<proteinExistence type="predicted"/>
<name>A0A501VXD5_9BACT</name>
<organism evidence="2 3">
    <name type="scientific">Pontibacter mangrovi</name>
    <dbReference type="NCBI Taxonomy" id="2589816"/>
    <lineage>
        <taxon>Bacteria</taxon>
        <taxon>Pseudomonadati</taxon>
        <taxon>Bacteroidota</taxon>
        <taxon>Cytophagia</taxon>
        <taxon>Cytophagales</taxon>
        <taxon>Hymenobacteraceae</taxon>
        <taxon>Pontibacter</taxon>
    </lineage>
</organism>
<dbReference type="GO" id="GO:0016787">
    <property type="term" value="F:hydrolase activity"/>
    <property type="evidence" value="ECO:0007669"/>
    <property type="project" value="InterPro"/>
</dbReference>
<accession>A0A501VXD5</accession>
<reference evidence="2 3" key="1">
    <citation type="submission" date="2019-06" db="EMBL/GenBank/DDBJ databases">
        <title>A novel bacterium of genus Pontibacter, isolated from marine sediment.</title>
        <authorList>
            <person name="Huang H."/>
            <person name="Mo K."/>
            <person name="Hu Y."/>
        </authorList>
    </citation>
    <scope>NUCLEOTIDE SEQUENCE [LARGE SCALE GENOMIC DNA]</scope>
    <source>
        <strain evidence="2 3">HB172049</strain>
    </source>
</reference>
<dbReference type="PANTHER" id="PTHR43143">
    <property type="entry name" value="METALLOPHOSPHOESTERASE, CALCINEURIN SUPERFAMILY"/>
    <property type="match status" value="1"/>
</dbReference>